<keyword evidence="2" id="KW-1003">Cell membrane</keyword>
<dbReference type="PANTHER" id="PTHR30287">
    <property type="entry name" value="MEMBRANE COMPONENT OF PREDICTED ABC SUPERFAMILY METABOLITE UPTAKE TRANSPORTER"/>
    <property type="match status" value="1"/>
</dbReference>
<reference evidence="8" key="1">
    <citation type="journal article" date="2014" name="Int. J. Syst. Evol. Microbiol.">
        <title>Complete genome sequence of Corynebacterium casei LMG S-19264T (=DSM 44701T), isolated from a smear-ripened cheese.</title>
        <authorList>
            <consortium name="US DOE Joint Genome Institute (JGI-PGF)"/>
            <person name="Walter F."/>
            <person name="Albersmeier A."/>
            <person name="Kalinowski J."/>
            <person name="Ruckert C."/>
        </authorList>
    </citation>
    <scope>NUCLEOTIDE SEQUENCE</scope>
    <source>
        <strain evidence="8">CGMCC 1.12181</strain>
    </source>
</reference>
<dbReference type="InterPro" id="IPR038766">
    <property type="entry name" value="Membrane_comp_ABC_pdt"/>
</dbReference>
<dbReference type="GO" id="GO:0005886">
    <property type="term" value="C:plasma membrane"/>
    <property type="evidence" value="ECO:0007669"/>
    <property type="project" value="UniProtKB-SubCell"/>
</dbReference>
<feature type="transmembrane region" description="Helical" evidence="6">
    <location>
        <begin position="753"/>
        <end position="779"/>
    </location>
</feature>
<dbReference type="PANTHER" id="PTHR30287:SF1">
    <property type="entry name" value="INNER MEMBRANE PROTEIN"/>
    <property type="match status" value="1"/>
</dbReference>
<evidence type="ECO:0000313" key="9">
    <source>
        <dbReference type="Proteomes" id="UP000605253"/>
    </source>
</evidence>
<feature type="transmembrane region" description="Helical" evidence="6">
    <location>
        <begin position="799"/>
        <end position="822"/>
    </location>
</feature>
<feature type="transmembrane region" description="Helical" evidence="6">
    <location>
        <begin position="418"/>
        <end position="440"/>
    </location>
</feature>
<feature type="domain" description="ABC3 transporter permease C-terminal" evidence="7">
    <location>
        <begin position="712"/>
        <end position="819"/>
    </location>
</feature>
<organism evidence="8 9">
    <name type="scientific">Marinicella pacifica</name>
    <dbReference type="NCBI Taxonomy" id="1171543"/>
    <lineage>
        <taxon>Bacteria</taxon>
        <taxon>Pseudomonadati</taxon>
        <taxon>Pseudomonadota</taxon>
        <taxon>Gammaproteobacteria</taxon>
        <taxon>Lysobacterales</taxon>
        <taxon>Marinicellaceae</taxon>
        <taxon>Marinicella</taxon>
    </lineage>
</organism>
<protein>
    <submittedName>
        <fullName evidence="8">Membrane protein</fullName>
    </submittedName>
</protein>
<comment type="subcellular location">
    <subcellularLocation>
        <location evidence="1">Cell membrane</location>
        <topology evidence="1">Multi-pass membrane protein</topology>
    </subcellularLocation>
</comment>
<keyword evidence="5 6" id="KW-0472">Membrane</keyword>
<dbReference type="EMBL" id="BMEO01000001">
    <property type="protein sequence ID" value="GGF85168.1"/>
    <property type="molecule type" value="Genomic_DNA"/>
</dbReference>
<sequence length="834" mass="93365">MMGSLGRKMLNRAWFGQPVYPLLFGLSLWVSLAAYLTLDSLQQSVDDYIEHNQLAMVGGDLIMSARQPWPDDVQQKMAELPASDVVYDYQFNAMLYANEQSLLARIKAVTPSYPLYGEATVASGQALWQSVQPGQVAVEAQVLSGLNLSVGDRVQLGEASFIIADELTAEPDRPLTAFGFGARVLMHADDLPQTELMGQRSRVGYRIEMKLNPAQLIRWKNELTTLIGSREIKVQTAAESDTALANVSTNFLVFLKLLVVAVVVLSGVGLFSVMKAFIRSQQNSNAIRRALGEQMRPMKQTYYRLFIVMALLSALVAFALSYAFLIFSEDSFSQFLPADIDIYIAWQSVLKITVIAVAMTLLVSYQSLRLLARVKPVAVLQQQKIPRHRQTRAWGWFMIVVLAVLTLMVIELDSVWRALQLTGGLIAVLVIFWLLSLLLLKGLKWLVNHGWIRHWLSRLAIQNVFRKGNHSVLFFTTLSLAVMVMMIVALLNHSIDRQLISTYPEDAPNMFLLDVQTEQHEKLNDMINAPVTYYPVVRARIKTVNGVSADVLKDQLGTYDDIGRVFNLSYANELLDTEYLKAGHNNQLFTDWADDAVVPLSILASIAEYLQVDIGDDITFNIQGVYLTGRISSIRARYERGPNPFFYFIFPPEVLAKAPQIQFATTRVADERVVALQTQIAQTFPGITTLDGAAIARQVKSFVGQLSQLVTLFTGLAVIAGFMVLLTSLLSTSQDRLQDSAYFRLLGMRTRHLYAINVIEMSVLGLLAGFLGTLLAISVSYWMVTVWFNLQFSLPVTKVVIGGFILWFLLAAIALIYGRMVIGRRVMQRIRQMV</sequence>
<name>A0A917CEC3_9GAMM</name>
<evidence type="ECO:0000256" key="2">
    <source>
        <dbReference type="ARBA" id="ARBA00022475"/>
    </source>
</evidence>
<dbReference type="RefSeq" id="WP_188363868.1">
    <property type="nucleotide sequence ID" value="NZ_BAABJF010000011.1"/>
</dbReference>
<comment type="caution">
    <text evidence="8">The sequence shown here is derived from an EMBL/GenBank/DDBJ whole genome shotgun (WGS) entry which is preliminary data.</text>
</comment>
<reference evidence="8" key="2">
    <citation type="submission" date="2020-09" db="EMBL/GenBank/DDBJ databases">
        <authorList>
            <person name="Sun Q."/>
            <person name="Zhou Y."/>
        </authorList>
    </citation>
    <scope>NUCLEOTIDE SEQUENCE</scope>
    <source>
        <strain evidence="8">CGMCC 1.12181</strain>
    </source>
</reference>
<feature type="domain" description="ABC3 transporter permease C-terminal" evidence="7">
    <location>
        <begin position="258"/>
        <end position="371"/>
    </location>
</feature>
<dbReference type="Pfam" id="PF02687">
    <property type="entry name" value="FtsX"/>
    <property type="match status" value="2"/>
</dbReference>
<accession>A0A917CEC3</accession>
<keyword evidence="4 6" id="KW-1133">Transmembrane helix</keyword>
<evidence type="ECO:0000256" key="5">
    <source>
        <dbReference type="ARBA" id="ARBA00023136"/>
    </source>
</evidence>
<evidence type="ECO:0000313" key="8">
    <source>
        <dbReference type="EMBL" id="GGF85168.1"/>
    </source>
</evidence>
<dbReference type="InterPro" id="IPR003838">
    <property type="entry name" value="ABC3_permease_C"/>
</dbReference>
<evidence type="ECO:0000256" key="3">
    <source>
        <dbReference type="ARBA" id="ARBA00022692"/>
    </source>
</evidence>
<evidence type="ECO:0000256" key="6">
    <source>
        <dbReference type="SAM" id="Phobius"/>
    </source>
</evidence>
<feature type="transmembrane region" description="Helical" evidence="6">
    <location>
        <begin position="393"/>
        <end position="412"/>
    </location>
</feature>
<dbReference type="Proteomes" id="UP000605253">
    <property type="component" value="Unassembled WGS sequence"/>
</dbReference>
<feature type="transmembrane region" description="Helical" evidence="6">
    <location>
        <begin position="472"/>
        <end position="491"/>
    </location>
</feature>
<keyword evidence="9" id="KW-1185">Reference proteome</keyword>
<evidence type="ECO:0000259" key="7">
    <source>
        <dbReference type="Pfam" id="PF02687"/>
    </source>
</evidence>
<evidence type="ECO:0000256" key="1">
    <source>
        <dbReference type="ARBA" id="ARBA00004651"/>
    </source>
</evidence>
<feature type="transmembrane region" description="Helical" evidence="6">
    <location>
        <begin position="709"/>
        <end position="732"/>
    </location>
</feature>
<gene>
    <name evidence="8" type="ORF">GCM10011365_02730</name>
</gene>
<evidence type="ECO:0000256" key="4">
    <source>
        <dbReference type="ARBA" id="ARBA00022989"/>
    </source>
</evidence>
<dbReference type="AlphaFoldDB" id="A0A917CEC3"/>
<feature type="transmembrane region" description="Helical" evidence="6">
    <location>
        <begin position="344"/>
        <end position="365"/>
    </location>
</feature>
<keyword evidence="3 6" id="KW-0812">Transmembrane</keyword>
<feature type="transmembrane region" description="Helical" evidence="6">
    <location>
        <begin position="302"/>
        <end position="324"/>
    </location>
</feature>
<feature type="transmembrane region" description="Helical" evidence="6">
    <location>
        <begin position="251"/>
        <end position="273"/>
    </location>
</feature>
<proteinExistence type="predicted"/>